<proteinExistence type="predicted"/>
<evidence type="ECO:0000313" key="2">
    <source>
        <dbReference type="Proteomes" id="UP000251993"/>
    </source>
</evidence>
<keyword evidence="2" id="KW-1185">Reference proteome</keyword>
<geneLocation type="plasmid" evidence="1 2">
    <name>unnamed1</name>
</geneLocation>
<dbReference type="EMBL" id="CP030851">
    <property type="protein sequence ID" value="AXE21830.1"/>
    <property type="molecule type" value="Genomic_DNA"/>
</dbReference>
<gene>
    <name evidence="1" type="ORF">DR864_28585</name>
</gene>
<accession>A0A344TT59</accession>
<dbReference type="KEGG" id="run:DR864_28585"/>
<reference evidence="1 2" key="1">
    <citation type="submission" date="2018-07" db="EMBL/GenBank/DDBJ databases">
        <title>Genome sequencing of Runella.</title>
        <authorList>
            <person name="Baek M.-G."/>
            <person name="Yi H."/>
        </authorList>
    </citation>
    <scope>NUCLEOTIDE SEQUENCE [LARGE SCALE GENOMIC DNA]</scope>
    <source>
        <strain evidence="1 2">HYN0085</strain>
        <plasmid evidence="1 2">unnamed1</plasmid>
    </source>
</reference>
<evidence type="ECO:0000313" key="1">
    <source>
        <dbReference type="EMBL" id="AXE21830.1"/>
    </source>
</evidence>
<protein>
    <submittedName>
        <fullName evidence="1">Uncharacterized protein</fullName>
    </submittedName>
</protein>
<dbReference type="OrthoDB" id="1411058at2"/>
<sequence length="255" mass="30342">MYESLPERLYHRPTRRVKNNEQWEEIRIEEIKQEQEARQFLLPFDNTLGHQRIRIEQFEKKTLAGQEKGFLDEFLRFIWPNAQQLELSEHQQFILFQLTIIAHKAAGNIVWMQDCFEQMLNDNVRIFYEDKPYTLPVEKEFSLLGEAIMGFDSILNCQGYNKWRRLKIQIGPLSYERMSNYFPCEKGEKLFHFLCNLLIPVELDWSLELIPKVSEDKNEESGEIEIFDKQRETLISFHLNADTQKAVLGYSTVLG</sequence>
<dbReference type="AlphaFoldDB" id="A0A344TT59"/>
<name>A0A344TT59_9BACT</name>
<organism evidence="1 2">
    <name type="scientific">Runella rosea</name>
    <dbReference type="NCBI Taxonomy" id="2259595"/>
    <lineage>
        <taxon>Bacteria</taxon>
        <taxon>Pseudomonadati</taxon>
        <taxon>Bacteroidota</taxon>
        <taxon>Cytophagia</taxon>
        <taxon>Cytophagales</taxon>
        <taxon>Spirosomataceae</taxon>
        <taxon>Runella</taxon>
    </lineage>
</organism>
<keyword evidence="1" id="KW-0614">Plasmid</keyword>
<dbReference type="Proteomes" id="UP000251993">
    <property type="component" value="Plasmid unnamed1"/>
</dbReference>